<feature type="domain" description="Anoctamin transmembrane" evidence="6">
    <location>
        <begin position="2"/>
        <end position="86"/>
    </location>
</feature>
<dbReference type="InterPro" id="IPR007632">
    <property type="entry name" value="Anoctamin"/>
</dbReference>
<evidence type="ECO:0000259" key="6">
    <source>
        <dbReference type="Pfam" id="PF04547"/>
    </source>
</evidence>
<dbReference type="PANTHER" id="PTHR12308:SF73">
    <property type="entry name" value="ANOCTAMIN"/>
    <property type="match status" value="1"/>
</dbReference>
<comment type="subcellular location">
    <subcellularLocation>
        <location evidence="1">Membrane</location>
        <topology evidence="1">Multi-pass membrane protein</topology>
    </subcellularLocation>
</comment>
<reference evidence="7 8" key="1">
    <citation type="submission" date="2020-04" db="EMBL/GenBank/DDBJ databases">
        <title>Perkinsus olseni comparative genomics.</title>
        <authorList>
            <person name="Bogema D.R."/>
        </authorList>
    </citation>
    <scope>NUCLEOTIDE SEQUENCE [LARGE SCALE GENOMIC DNA]</scope>
    <source>
        <strain evidence="7 8">ATCC PRA-207</strain>
    </source>
</reference>
<dbReference type="Pfam" id="PF04547">
    <property type="entry name" value="Anoctamin"/>
    <property type="match status" value="1"/>
</dbReference>
<feature type="transmembrane region" description="Helical" evidence="5">
    <location>
        <begin position="22"/>
        <end position="42"/>
    </location>
</feature>
<dbReference type="AlphaFoldDB" id="A0A7J6S5V2"/>
<keyword evidence="2 5" id="KW-0812">Transmembrane</keyword>
<name>A0A7J6S5V2_PEROL</name>
<dbReference type="InterPro" id="IPR049452">
    <property type="entry name" value="Anoctamin_TM"/>
</dbReference>
<dbReference type="Proteomes" id="UP000553632">
    <property type="component" value="Unassembled WGS sequence"/>
</dbReference>
<dbReference type="GO" id="GO:0016020">
    <property type="term" value="C:membrane"/>
    <property type="evidence" value="ECO:0007669"/>
    <property type="project" value="UniProtKB-SubCell"/>
</dbReference>
<evidence type="ECO:0000256" key="3">
    <source>
        <dbReference type="ARBA" id="ARBA00022989"/>
    </source>
</evidence>
<proteinExistence type="predicted"/>
<organism evidence="7 8">
    <name type="scientific">Perkinsus olseni</name>
    <name type="common">Perkinsus atlanticus</name>
    <dbReference type="NCBI Taxonomy" id="32597"/>
    <lineage>
        <taxon>Eukaryota</taxon>
        <taxon>Sar</taxon>
        <taxon>Alveolata</taxon>
        <taxon>Perkinsozoa</taxon>
        <taxon>Perkinsea</taxon>
        <taxon>Perkinsida</taxon>
        <taxon>Perkinsidae</taxon>
        <taxon>Perkinsus</taxon>
    </lineage>
</organism>
<dbReference type="EMBL" id="JABANO010020833">
    <property type="protein sequence ID" value="KAF4727826.1"/>
    <property type="molecule type" value="Genomic_DNA"/>
</dbReference>
<protein>
    <recommendedName>
        <fullName evidence="6">Anoctamin transmembrane domain-containing protein</fullName>
    </recommendedName>
</protein>
<evidence type="ECO:0000256" key="1">
    <source>
        <dbReference type="ARBA" id="ARBA00004141"/>
    </source>
</evidence>
<keyword evidence="3 5" id="KW-1133">Transmembrane helix</keyword>
<evidence type="ECO:0000256" key="5">
    <source>
        <dbReference type="SAM" id="Phobius"/>
    </source>
</evidence>
<evidence type="ECO:0000256" key="2">
    <source>
        <dbReference type="ARBA" id="ARBA00022692"/>
    </source>
</evidence>
<comment type="caution">
    <text evidence="7">The sequence shown here is derived from an EMBL/GenBank/DDBJ whole genome shotgun (WGS) entry which is preliminary data.</text>
</comment>
<dbReference type="PANTHER" id="PTHR12308">
    <property type="entry name" value="ANOCTAMIN"/>
    <property type="match status" value="1"/>
</dbReference>
<keyword evidence="8" id="KW-1185">Reference proteome</keyword>
<feature type="transmembrane region" description="Helical" evidence="5">
    <location>
        <begin position="54"/>
        <end position="75"/>
    </location>
</feature>
<accession>A0A7J6S5V2</accession>
<evidence type="ECO:0000256" key="4">
    <source>
        <dbReference type="ARBA" id="ARBA00023136"/>
    </source>
</evidence>
<gene>
    <name evidence="7" type="ORF">FOZ63_009145</name>
</gene>
<keyword evidence="4 5" id="KW-0472">Membrane</keyword>
<dbReference type="GO" id="GO:0005254">
    <property type="term" value="F:chloride channel activity"/>
    <property type="evidence" value="ECO:0007669"/>
    <property type="project" value="TreeGrafter"/>
</dbReference>
<sequence length="166" mass="18650">MFHLVRRPMPTNAPNIGSWYDILQLMAWIAVFTNAGLLVWTFRVFDTATRYSHLFYFVIISLIMIAFKIVLAMMVPDVPYAVKLADKHNGFIAQRVYISDGDVPRIPRSVDELDYATPKGGINNRATTTSTAYRDPSDFGCTVATIAKRYLHCQGLSRPSRNAATA</sequence>
<evidence type="ECO:0000313" key="8">
    <source>
        <dbReference type="Proteomes" id="UP000553632"/>
    </source>
</evidence>
<evidence type="ECO:0000313" key="7">
    <source>
        <dbReference type="EMBL" id="KAF4727826.1"/>
    </source>
</evidence>